<dbReference type="RefSeq" id="WP_007470209.1">
    <property type="nucleotide sequence ID" value="NZ_KI391953.1"/>
</dbReference>
<keyword evidence="2" id="KW-0378">Hydrolase</keyword>
<dbReference type="STRING" id="679197.HMPREF9336_02128"/>
<dbReference type="AlphaFoldDB" id="E5XRK6"/>
<reference evidence="4 5" key="1">
    <citation type="journal article" date="2011" name="Stand. Genomic Sci.">
        <title>High quality draft genome sequence of Segniliparus rugosus CDC 945(T)= (ATCC BAA-974(T)).</title>
        <authorList>
            <person name="Earl A.M."/>
            <person name="Desjardins C.A."/>
            <person name="Fitzgerald M.G."/>
            <person name="Arachchi H.M."/>
            <person name="Zeng Q."/>
            <person name="Mehta T."/>
            <person name="Griggs A."/>
            <person name="Birren B.W."/>
            <person name="Toney N.C."/>
            <person name="Carr J."/>
            <person name="Posey J."/>
            <person name="Butler W.R."/>
        </authorList>
    </citation>
    <scope>NUCLEOTIDE SEQUENCE [LARGE SCALE GENOMIC DNA]</scope>
    <source>
        <strain evidence="5">ATCC BAA-974 / DSM 45345 / CCUG 50838 / CIP 108380 / JCM 13579 / CDC 945</strain>
    </source>
</reference>
<feature type="domain" description="Allantoicase" evidence="3">
    <location>
        <begin position="200"/>
        <end position="329"/>
    </location>
</feature>
<evidence type="ECO:0000256" key="1">
    <source>
        <dbReference type="ARBA" id="ARBA00009242"/>
    </source>
</evidence>
<comment type="caution">
    <text evidence="4">The sequence shown here is derived from an EMBL/GenBank/DDBJ whole genome shotgun (WGS) entry which is preliminary data.</text>
</comment>
<proteinExistence type="inferred from homology"/>
<comment type="catalytic activity">
    <reaction evidence="2">
        <text>allantoate + H2O = (S)-ureidoglycolate + urea</text>
        <dbReference type="Rhea" id="RHEA:11016"/>
        <dbReference type="ChEBI" id="CHEBI:15377"/>
        <dbReference type="ChEBI" id="CHEBI:16199"/>
        <dbReference type="ChEBI" id="CHEBI:17536"/>
        <dbReference type="ChEBI" id="CHEBI:57296"/>
        <dbReference type="EC" id="3.5.3.4"/>
    </reaction>
</comment>
<comment type="pathway">
    <text evidence="2">Nitrogen metabolism; (S)-allantoin degradation; (S)-ureidoglycolate from allantoate (aminidohydrolase route): step 1/1.</text>
</comment>
<comment type="similarity">
    <text evidence="1 2">Belongs to the allantoicase family.</text>
</comment>
<protein>
    <recommendedName>
        <fullName evidence="2">Probable allantoicase</fullName>
        <ecNumber evidence="2">3.5.3.4</ecNumber>
    </recommendedName>
    <alternativeName>
        <fullName evidence="2">Allantoate amidinohydrolase</fullName>
    </alternativeName>
</protein>
<evidence type="ECO:0000313" key="4">
    <source>
        <dbReference type="EMBL" id="EFV13024.1"/>
    </source>
</evidence>
<evidence type="ECO:0000313" key="5">
    <source>
        <dbReference type="Proteomes" id="UP000004816"/>
    </source>
</evidence>
<dbReference type="Gene3D" id="2.60.120.260">
    <property type="entry name" value="Galactose-binding domain-like"/>
    <property type="match status" value="2"/>
</dbReference>
<feature type="domain" description="Allantoicase" evidence="3">
    <location>
        <begin position="27"/>
        <end position="179"/>
    </location>
</feature>
<dbReference type="InterPro" id="IPR005164">
    <property type="entry name" value="Allantoicase"/>
</dbReference>
<dbReference type="eggNOG" id="COG4266">
    <property type="taxonomic scope" value="Bacteria"/>
</dbReference>
<name>E5XRK6_SEGRC</name>
<dbReference type="OrthoDB" id="2078334at2"/>
<dbReference type="Pfam" id="PF03561">
    <property type="entry name" value="Allantoicase"/>
    <property type="match status" value="2"/>
</dbReference>
<dbReference type="UniPathway" id="UPA00395">
    <property type="reaction ID" value="UER00654"/>
</dbReference>
<dbReference type="SUPFAM" id="SSF49785">
    <property type="entry name" value="Galactose-binding domain-like"/>
    <property type="match status" value="2"/>
</dbReference>
<dbReference type="InterPro" id="IPR015908">
    <property type="entry name" value="Allantoicase_dom"/>
</dbReference>
<accession>E5XRK6</accession>
<keyword evidence="5" id="KW-1185">Reference proteome</keyword>
<sequence>MNGPRPEAEAGPQDFAELPDLASRALGGAVIWANDEFFAEKENLIKPGAPAFTPADFGHKGQVYDGWETRRRRAAGSDQAIVRLGVPGRVHGVVVDTAWFKGNAPTHASVEALFLPGHPDSDEVRQSERWETLVPKSPLVPDFPNALPVPEENRGERRTHLRLTIHPDGGVARFRAHGFATPDPAFLRGDNIDLAASENGGRVVDCSNRFYSHPHQLLGPGKARVMGDGWETARRRDSGNDWVLVRLAEEGVADWAEIDTSYFLGNAPGAASLTGLTASGEQVPLLGRTKLAPDTRHRFRLAEGGAPITHVRLDIFPDGGLARFRLWGSFTPKGFAGLEKAWGKDG</sequence>
<dbReference type="HOGENOM" id="CLU_038797_1_0_11"/>
<gene>
    <name evidence="2" type="primary">alc</name>
    <name evidence="4" type="ORF">HMPREF9336_02128</name>
</gene>
<dbReference type="PANTHER" id="PTHR12045:SF3">
    <property type="entry name" value="INACTIVE ALLANTOICASE-RELATED"/>
    <property type="match status" value="1"/>
</dbReference>
<dbReference type="HAMAP" id="MF_00813">
    <property type="entry name" value="Allantoicase"/>
    <property type="match status" value="1"/>
</dbReference>
<dbReference type="EC" id="3.5.3.4" evidence="2"/>
<dbReference type="Proteomes" id="UP000004816">
    <property type="component" value="Unassembled WGS sequence"/>
</dbReference>
<dbReference type="PIRSF" id="PIRSF016516">
    <property type="entry name" value="Allantoicase"/>
    <property type="match status" value="1"/>
</dbReference>
<keyword evidence="2" id="KW-0659">Purine metabolism</keyword>
<evidence type="ECO:0000259" key="3">
    <source>
        <dbReference type="Pfam" id="PF03561"/>
    </source>
</evidence>
<dbReference type="NCBIfam" id="TIGR02961">
    <property type="entry name" value="allantoicase"/>
    <property type="match status" value="1"/>
</dbReference>
<dbReference type="InterPro" id="IPR008979">
    <property type="entry name" value="Galactose-bd-like_sf"/>
</dbReference>
<dbReference type="GO" id="GO:0004037">
    <property type="term" value="F:allantoicase activity"/>
    <property type="evidence" value="ECO:0007669"/>
    <property type="project" value="UniProtKB-UniRule"/>
</dbReference>
<organism evidence="4 5">
    <name type="scientific">Segniliparus rugosus (strain ATCC BAA-974 / DSM 45345 / CCUG 50838 / CIP 108380 / JCM 13579 / CDC 945)</name>
    <dbReference type="NCBI Taxonomy" id="679197"/>
    <lineage>
        <taxon>Bacteria</taxon>
        <taxon>Bacillati</taxon>
        <taxon>Actinomycetota</taxon>
        <taxon>Actinomycetes</taxon>
        <taxon>Mycobacteriales</taxon>
        <taxon>Segniliparaceae</taxon>
        <taxon>Segniliparus</taxon>
    </lineage>
</organism>
<dbReference type="EMBL" id="ACZI02000002">
    <property type="protein sequence ID" value="EFV13024.1"/>
    <property type="molecule type" value="Genomic_DNA"/>
</dbReference>
<dbReference type="GO" id="GO:0000256">
    <property type="term" value="P:allantoin catabolic process"/>
    <property type="evidence" value="ECO:0007669"/>
    <property type="project" value="UniProtKB-UniRule"/>
</dbReference>
<dbReference type="PANTHER" id="PTHR12045">
    <property type="entry name" value="ALLANTOICASE"/>
    <property type="match status" value="1"/>
</dbReference>
<evidence type="ECO:0000256" key="2">
    <source>
        <dbReference type="HAMAP-Rule" id="MF_00813"/>
    </source>
</evidence>
<dbReference type="GO" id="GO:0006144">
    <property type="term" value="P:purine nucleobase metabolic process"/>
    <property type="evidence" value="ECO:0007669"/>
    <property type="project" value="UniProtKB-KW"/>
</dbReference>